<dbReference type="EMBL" id="FR824469">
    <property type="protein sequence ID" value="CCA26873.1"/>
    <property type="molecule type" value="Genomic_DNA"/>
</dbReference>
<protein>
    <submittedName>
        <fullName evidence="1">AlNc14C426G11555 protein</fullName>
    </submittedName>
</protein>
<reference evidence="1" key="2">
    <citation type="submission" date="2011-02" db="EMBL/GenBank/DDBJ databases">
        <authorList>
            <person name="MacLean D."/>
        </authorList>
    </citation>
    <scope>NUCLEOTIDE SEQUENCE</scope>
</reference>
<gene>
    <name evidence="1" type="primary">AlNc14C426G11555</name>
    <name evidence="1" type="ORF">ALNC14_130170</name>
</gene>
<name>F0WZF3_9STRA</name>
<proteinExistence type="predicted"/>
<sequence>MAVRVSNVPTFIHPKLHVEQVTSRAHEEMARFQVTFGRTFANSRGRCTPPTLPFSKATALSTKVARGMRLTAGHHSNGLKVDLSVKSGGITINYADFAKGSMADIPVFRRSLVFHQKMRVITENDLALDDQNKPNFEKNIIFGYLMFMKVLWLD</sequence>
<dbReference type="AlphaFoldDB" id="F0WZF3"/>
<organism evidence="1">
    <name type="scientific">Albugo laibachii Nc14</name>
    <dbReference type="NCBI Taxonomy" id="890382"/>
    <lineage>
        <taxon>Eukaryota</taxon>
        <taxon>Sar</taxon>
        <taxon>Stramenopiles</taxon>
        <taxon>Oomycota</taxon>
        <taxon>Peronosporomycetes</taxon>
        <taxon>Albuginales</taxon>
        <taxon>Albuginaceae</taxon>
        <taxon>Albugo</taxon>
    </lineage>
</organism>
<reference evidence="1" key="1">
    <citation type="journal article" date="2011" name="PLoS Biol.">
        <title>Gene gain and loss during evolution of obligate parasitism in the white rust pathogen of Arabidopsis thaliana.</title>
        <authorList>
            <person name="Kemen E."/>
            <person name="Gardiner A."/>
            <person name="Schultz-Larsen T."/>
            <person name="Kemen A.C."/>
            <person name="Balmuth A.L."/>
            <person name="Robert-Seilaniantz A."/>
            <person name="Bailey K."/>
            <person name="Holub E."/>
            <person name="Studholme D.J."/>
            <person name="Maclean D."/>
            <person name="Jones J.D."/>
        </authorList>
    </citation>
    <scope>NUCLEOTIDE SEQUENCE</scope>
</reference>
<dbReference type="HOGENOM" id="CLU_1707518_0_0_1"/>
<accession>F0WZF3</accession>
<evidence type="ECO:0000313" key="1">
    <source>
        <dbReference type="EMBL" id="CCA26873.1"/>
    </source>
</evidence>